<keyword evidence="3" id="KW-0732">Signal</keyword>
<dbReference type="GO" id="GO:0030246">
    <property type="term" value="F:carbohydrate binding"/>
    <property type="evidence" value="ECO:0007669"/>
    <property type="project" value="UniProtKB-ARBA"/>
</dbReference>
<dbReference type="PANTHER" id="PTHR46847">
    <property type="entry name" value="D-ALLOSE-BINDING PERIPLASMIC PROTEIN-RELATED"/>
    <property type="match status" value="1"/>
</dbReference>
<reference evidence="5 6" key="1">
    <citation type="submission" date="2018-09" db="EMBL/GenBank/DDBJ databases">
        <title>Acidovorax cavernicola nov. sp. isolated from Gruta de las Maravillas (Aracena, Spain).</title>
        <authorList>
            <person name="Jurado V."/>
            <person name="Gutierrez-Patricio S."/>
            <person name="Gonzalez-Pimentel J.L."/>
            <person name="Miller A.Z."/>
            <person name="Laiz L."/>
            <person name="Saiz-Jimenez C."/>
        </authorList>
    </citation>
    <scope>NUCLEOTIDE SEQUENCE [LARGE SCALE GENOMIC DNA]</scope>
    <source>
        <strain evidence="5 6">1011MAR4D40.2</strain>
    </source>
</reference>
<evidence type="ECO:0000256" key="1">
    <source>
        <dbReference type="ARBA" id="ARBA00004196"/>
    </source>
</evidence>
<feature type="non-terminal residue" evidence="5">
    <location>
        <position position="1"/>
    </location>
</feature>
<evidence type="ECO:0000256" key="3">
    <source>
        <dbReference type="ARBA" id="ARBA00022729"/>
    </source>
</evidence>
<feature type="domain" description="Periplasmic binding protein" evidence="4">
    <location>
        <begin position="1"/>
        <end position="190"/>
    </location>
</feature>
<sequence length="239" mass="25562">STAVDPAIRRIHAAGIPIVGLVTPVLAVPVACFVNSDDYTLALGIARQLFAYLGGAGDVLVVSGHSDSYTSLERLRGFGDAAAEYQGIVLLGTIAGDYVRDVALLRTQAWLEAHPDASLTACLVANDIMAVGVIEALRAYRREAVVVGVNAIPEAVQAIQRGEMLATADFNAMRMAHLATECAIRHVRAEAVPRHIELPVQIVDAHNAHLWDMPYAQRPIWTLAEALAQIARTGTGRVE</sequence>
<dbReference type="AlphaFoldDB" id="A0A9X8CY12"/>
<keyword evidence="6" id="KW-1185">Reference proteome</keyword>
<accession>A0A9X8CY12</accession>
<dbReference type="Proteomes" id="UP000265619">
    <property type="component" value="Unassembled WGS sequence"/>
</dbReference>
<proteinExistence type="inferred from homology"/>
<evidence type="ECO:0000313" key="5">
    <source>
        <dbReference type="EMBL" id="RIX71102.1"/>
    </source>
</evidence>
<dbReference type="CDD" id="cd01536">
    <property type="entry name" value="PBP1_ABC_sugar_binding-like"/>
    <property type="match status" value="1"/>
</dbReference>
<dbReference type="EMBL" id="QXMN01000190">
    <property type="protein sequence ID" value="RIX71102.1"/>
    <property type="molecule type" value="Genomic_DNA"/>
</dbReference>
<dbReference type="PANTHER" id="PTHR46847:SF1">
    <property type="entry name" value="D-ALLOSE-BINDING PERIPLASMIC PROTEIN-RELATED"/>
    <property type="match status" value="1"/>
</dbReference>
<dbReference type="RefSeq" id="WP_147400578.1">
    <property type="nucleotide sequence ID" value="NZ_QXMN01000190.1"/>
</dbReference>
<dbReference type="InterPro" id="IPR025997">
    <property type="entry name" value="SBP_2_dom"/>
</dbReference>
<evidence type="ECO:0000313" key="6">
    <source>
        <dbReference type="Proteomes" id="UP000265619"/>
    </source>
</evidence>
<gene>
    <name evidence="5" type="ORF">D3H34_32360</name>
</gene>
<dbReference type="GO" id="GO:0030313">
    <property type="term" value="C:cell envelope"/>
    <property type="evidence" value="ECO:0007669"/>
    <property type="project" value="UniProtKB-SubCell"/>
</dbReference>
<evidence type="ECO:0000256" key="2">
    <source>
        <dbReference type="ARBA" id="ARBA00007639"/>
    </source>
</evidence>
<name>A0A9X8CY12_9BURK</name>
<evidence type="ECO:0000259" key="4">
    <source>
        <dbReference type="Pfam" id="PF13407"/>
    </source>
</evidence>
<comment type="similarity">
    <text evidence="2">Belongs to the bacterial solute-binding protein 2 family.</text>
</comment>
<dbReference type="OrthoDB" id="9813037at2"/>
<dbReference type="SUPFAM" id="SSF53822">
    <property type="entry name" value="Periplasmic binding protein-like I"/>
    <property type="match status" value="1"/>
</dbReference>
<organism evidence="5 6">
    <name type="scientific">Acidovorax cavernicola</name>
    <dbReference type="NCBI Taxonomy" id="1675792"/>
    <lineage>
        <taxon>Bacteria</taxon>
        <taxon>Pseudomonadati</taxon>
        <taxon>Pseudomonadota</taxon>
        <taxon>Betaproteobacteria</taxon>
        <taxon>Burkholderiales</taxon>
        <taxon>Comamonadaceae</taxon>
        <taxon>Acidovorax</taxon>
    </lineage>
</organism>
<protein>
    <submittedName>
        <fullName evidence="5">Sugar ABC transporter substrate-binding protein</fullName>
    </submittedName>
</protein>
<dbReference type="Pfam" id="PF13407">
    <property type="entry name" value="Peripla_BP_4"/>
    <property type="match status" value="1"/>
</dbReference>
<comment type="subcellular location">
    <subcellularLocation>
        <location evidence="1">Cell envelope</location>
    </subcellularLocation>
</comment>
<comment type="caution">
    <text evidence="5">The sequence shown here is derived from an EMBL/GenBank/DDBJ whole genome shotgun (WGS) entry which is preliminary data.</text>
</comment>
<dbReference type="InterPro" id="IPR028082">
    <property type="entry name" value="Peripla_BP_I"/>
</dbReference>
<dbReference type="Gene3D" id="3.40.50.2300">
    <property type="match status" value="2"/>
</dbReference>